<dbReference type="InterPro" id="IPR036388">
    <property type="entry name" value="WH-like_DNA-bd_sf"/>
</dbReference>
<dbReference type="Proteomes" id="UP000018458">
    <property type="component" value="Unassembled WGS sequence"/>
</dbReference>
<evidence type="ECO:0000256" key="3">
    <source>
        <dbReference type="ARBA" id="ARBA00023163"/>
    </source>
</evidence>
<gene>
    <name evidence="5" type="ORF">HMPREF9444_00539</name>
</gene>
<dbReference type="Gene3D" id="1.10.10.10">
    <property type="entry name" value="Winged helix-like DNA-binding domain superfamily/Winged helix DNA-binding domain"/>
    <property type="match status" value="1"/>
</dbReference>
<keyword evidence="6" id="KW-1185">Reference proteome</keyword>
<dbReference type="CDD" id="cd07377">
    <property type="entry name" value="WHTH_GntR"/>
    <property type="match status" value="1"/>
</dbReference>
<dbReference type="SUPFAM" id="SSF46785">
    <property type="entry name" value="Winged helix' DNA-binding domain"/>
    <property type="match status" value="1"/>
</dbReference>
<evidence type="ECO:0000313" key="6">
    <source>
        <dbReference type="Proteomes" id="UP000018458"/>
    </source>
</evidence>
<evidence type="ECO:0000256" key="2">
    <source>
        <dbReference type="ARBA" id="ARBA00023125"/>
    </source>
</evidence>
<sequence length="251" mass="27799">MTDTFSSENLSLQLTNTLPDSLRSYNLKSKAELASETIIKLIQNGSFKKETILPSEMELAKLLGVGRSTVREAVKQLVSQNILEIKRGLGTFVAKNPGVLPDPFGFRFYKDKLKLGLDLCEIRLLIEPSLARNAAEHATPEQIQIICAAHEKIKSLIHAGINHEAADVAFHSSIANCSTNAIMPNLMDIIYAAINYIINLNNRTLLEEAIQTHQMVVDAILNKDGEAASKAMELHINQIKDDVINRIKTNK</sequence>
<comment type="caution">
    <text evidence="5">The sequence shown here is derived from an EMBL/GenBank/DDBJ whole genome shotgun (WGS) entry which is preliminary data.</text>
</comment>
<dbReference type="PANTHER" id="PTHR43537">
    <property type="entry name" value="TRANSCRIPTIONAL REGULATOR, GNTR FAMILY"/>
    <property type="match status" value="1"/>
</dbReference>
<feature type="domain" description="HTH gntR-type" evidence="4">
    <location>
        <begin position="28"/>
        <end position="96"/>
    </location>
</feature>
<evidence type="ECO:0000256" key="1">
    <source>
        <dbReference type="ARBA" id="ARBA00023015"/>
    </source>
</evidence>
<dbReference type="SMART" id="SM00895">
    <property type="entry name" value="FCD"/>
    <property type="match status" value="1"/>
</dbReference>
<dbReference type="InterPro" id="IPR011711">
    <property type="entry name" value="GntR_C"/>
</dbReference>
<dbReference type="InterPro" id="IPR036390">
    <property type="entry name" value="WH_DNA-bd_sf"/>
</dbReference>
<dbReference type="Gene3D" id="1.20.120.530">
    <property type="entry name" value="GntR ligand-binding domain-like"/>
    <property type="match status" value="1"/>
</dbReference>
<dbReference type="InterPro" id="IPR000524">
    <property type="entry name" value="Tscrpt_reg_HTH_GntR"/>
</dbReference>
<reference evidence="5 6" key="1">
    <citation type="submission" date="2011-01" db="EMBL/GenBank/DDBJ databases">
        <authorList>
            <person name="Weinstock G."/>
            <person name="Sodergren E."/>
            <person name="Clifton S."/>
            <person name="Fulton L."/>
            <person name="Fulton B."/>
            <person name="Courtney L."/>
            <person name="Fronick C."/>
            <person name="Harrison M."/>
            <person name="Strong C."/>
            <person name="Farmer C."/>
            <person name="Delahaunty K."/>
            <person name="Markovic C."/>
            <person name="Hall O."/>
            <person name="Minx P."/>
            <person name="Tomlinson C."/>
            <person name="Mitreva M."/>
            <person name="Hou S."/>
            <person name="Chen J."/>
            <person name="Wollam A."/>
            <person name="Pepin K.H."/>
            <person name="Johnson M."/>
            <person name="Bhonagiri V."/>
            <person name="Zhang X."/>
            <person name="Suruliraj S."/>
            <person name="Warren W."/>
            <person name="Chinwalla A."/>
            <person name="Mardis E.R."/>
            <person name="Wilson R.K."/>
        </authorList>
    </citation>
    <scope>NUCLEOTIDE SEQUENCE [LARGE SCALE GENOMIC DNA]</scope>
    <source>
        <strain evidence="6">DSM 22608 / JCM 16073 / KCTC 15190 / YIT 12066</strain>
    </source>
</reference>
<dbReference type="HOGENOM" id="CLU_017584_9_2_6"/>
<dbReference type="PRINTS" id="PR00035">
    <property type="entry name" value="HTHGNTR"/>
</dbReference>
<dbReference type="Pfam" id="PF07729">
    <property type="entry name" value="FCD"/>
    <property type="match status" value="1"/>
</dbReference>
<dbReference type="OrthoDB" id="7005926at2"/>
<dbReference type="GO" id="GO:0003677">
    <property type="term" value="F:DNA binding"/>
    <property type="evidence" value="ECO:0007669"/>
    <property type="project" value="UniProtKB-KW"/>
</dbReference>
<dbReference type="PROSITE" id="PS50949">
    <property type="entry name" value="HTH_GNTR"/>
    <property type="match status" value="1"/>
</dbReference>
<keyword evidence="3" id="KW-0804">Transcription</keyword>
<protein>
    <submittedName>
        <fullName evidence="5">FCD domain protein</fullName>
    </submittedName>
</protein>
<organism evidence="5 6">
    <name type="scientific">Succinatimonas hippei (strain DSM 22608 / JCM 16073 / KCTC 15190 / YIT 12066)</name>
    <dbReference type="NCBI Taxonomy" id="762983"/>
    <lineage>
        <taxon>Bacteria</taxon>
        <taxon>Pseudomonadati</taxon>
        <taxon>Pseudomonadota</taxon>
        <taxon>Gammaproteobacteria</taxon>
        <taxon>Aeromonadales</taxon>
        <taxon>Succinivibrionaceae</taxon>
        <taxon>Succinatimonas</taxon>
    </lineage>
</organism>
<accession>E8LIN4</accession>
<evidence type="ECO:0000313" key="5">
    <source>
        <dbReference type="EMBL" id="EFY07633.1"/>
    </source>
</evidence>
<keyword evidence="2" id="KW-0238">DNA-binding</keyword>
<dbReference type="RefSeq" id="WP_009142758.1">
    <property type="nucleotide sequence ID" value="NZ_GL830963.1"/>
</dbReference>
<evidence type="ECO:0000259" key="4">
    <source>
        <dbReference type="PROSITE" id="PS50949"/>
    </source>
</evidence>
<keyword evidence="1" id="KW-0805">Transcription regulation</keyword>
<dbReference type="SUPFAM" id="SSF48008">
    <property type="entry name" value="GntR ligand-binding domain-like"/>
    <property type="match status" value="1"/>
</dbReference>
<proteinExistence type="predicted"/>
<name>E8LIN4_SUCHY</name>
<dbReference type="Pfam" id="PF00392">
    <property type="entry name" value="GntR"/>
    <property type="match status" value="1"/>
</dbReference>
<dbReference type="STRING" id="762983.HMPREF9444_00539"/>
<dbReference type="eggNOG" id="COG2186">
    <property type="taxonomic scope" value="Bacteria"/>
</dbReference>
<dbReference type="PANTHER" id="PTHR43537:SF5">
    <property type="entry name" value="UXU OPERON TRANSCRIPTIONAL REGULATOR"/>
    <property type="match status" value="1"/>
</dbReference>
<dbReference type="GO" id="GO:0003700">
    <property type="term" value="F:DNA-binding transcription factor activity"/>
    <property type="evidence" value="ECO:0007669"/>
    <property type="project" value="InterPro"/>
</dbReference>
<dbReference type="InterPro" id="IPR008920">
    <property type="entry name" value="TF_FadR/GntR_C"/>
</dbReference>
<dbReference type="SMART" id="SM00345">
    <property type="entry name" value="HTH_GNTR"/>
    <property type="match status" value="1"/>
</dbReference>
<dbReference type="AlphaFoldDB" id="E8LIN4"/>
<dbReference type="EMBL" id="AEVO01000025">
    <property type="protein sequence ID" value="EFY07633.1"/>
    <property type="molecule type" value="Genomic_DNA"/>
</dbReference>